<evidence type="ECO:0000313" key="3">
    <source>
        <dbReference type="Proteomes" id="UP000682358"/>
    </source>
</evidence>
<dbReference type="EMBL" id="CP076405">
    <property type="protein sequence ID" value="WHT95689.1"/>
    <property type="molecule type" value="Genomic_DNA"/>
</dbReference>
<evidence type="ECO:0000313" key="2">
    <source>
        <dbReference type="EMBL" id="WHT95689.1"/>
    </source>
</evidence>
<feature type="compositionally biased region" description="Polar residues" evidence="1">
    <location>
        <begin position="413"/>
        <end position="423"/>
    </location>
</feature>
<feature type="region of interest" description="Disordered" evidence="1">
    <location>
        <begin position="293"/>
        <end position="326"/>
    </location>
</feature>
<sequence>MTNMSHVDSMTVIGTRLPVEDNTALYFGDGYYEGYNSCLESYRHDVSPEWYHALNDFMDYMSYCEYMATPIDIESLLDKNGKVDLSSKENIETKKEIIKEHIEKQKLFLEKVEGFNEWKFLNNPEKYPFVQEIMISGRLISKEYKTSAELDSFLIGYNENTYLDSLNDNYKYGDGDGDGEILDKSARESITSVKYLHSRLINAIDVNTENLNKLNFTQSSIFAIPSPNVPTLPHGVGSNSQVTQTEDSSIAKGIEKALGNIRDGLAETFDCSFGMSCSNDIDKAANNSNVEKFHTGGDQIPEQGRTDTSGNQIPEQGKIDTGGNQLPEPIEKLPGTSIPDTLSLDNLAYLNKITQGEHAGIRNKEGRPVSSVINDVQKSRPSDILIQDDGRWVVKGNDGRIHLIEPDGEVVSSFKNSDRNTAQRTRDGRWNRPSNEKLDEFKEKFSDYVRW</sequence>
<name>A0AAJ6FZY1_PRORE</name>
<accession>A0AAJ6FZY1</accession>
<evidence type="ECO:0000256" key="1">
    <source>
        <dbReference type="SAM" id="MobiDB-lite"/>
    </source>
</evidence>
<feature type="compositionally biased region" description="Basic and acidic residues" evidence="1">
    <location>
        <begin position="424"/>
        <end position="433"/>
    </location>
</feature>
<reference evidence="2" key="1">
    <citation type="submission" date="2021-06" db="EMBL/GenBank/DDBJ databases">
        <title>Emergence of genetically related NDM-1-producing Providencia rettgeri strains in Argentina.</title>
        <authorList>
            <person name="Pasteran F."/>
            <person name="Meo A."/>
            <person name="Gomez S."/>
            <person name="Derdoy L."/>
            <person name="Albronoz E."/>
            <person name="Faccone D."/>
            <person name="Guerriero L."/>
            <person name="Archuby D."/>
            <person name="Tarzia A."/>
            <person name="Lopez M."/>
            <person name="Corso A."/>
        </authorList>
    </citation>
    <scope>NUCLEOTIDE SEQUENCE</scope>
    <source>
        <strain evidence="2">PreM15628</strain>
    </source>
</reference>
<dbReference type="AlphaFoldDB" id="A0AAJ6FZY1"/>
<feature type="region of interest" description="Disordered" evidence="1">
    <location>
        <begin position="412"/>
        <end position="433"/>
    </location>
</feature>
<gene>
    <name evidence="2" type="ORF">KOF27_20060</name>
</gene>
<proteinExistence type="predicted"/>
<dbReference type="Proteomes" id="UP000682358">
    <property type="component" value="Chromosome"/>
</dbReference>
<organism evidence="2 3">
    <name type="scientific">Providencia rettgeri</name>
    <dbReference type="NCBI Taxonomy" id="587"/>
    <lineage>
        <taxon>Bacteria</taxon>
        <taxon>Pseudomonadati</taxon>
        <taxon>Pseudomonadota</taxon>
        <taxon>Gammaproteobacteria</taxon>
        <taxon>Enterobacterales</taxon>
        <taxon>Morganellaceae</taxon>
        <taxon>Providencia</taxon>
    </lineage>
</organism>
<protein>
    <submittedName>
        <fullName evidence="2">Uncharacterized protein</fullName>
    </submittedName>
</protein>